<dbReference type="InterPro" id="IPR015421">
    <property type="entry name" value="PyrdxlP-dep_Trfase_major"/>
</dbReference>
<keyword evidence="5" id="KW-0663">Pyridoxal phosphate</keyword>
<dbReference type="SUPFAM" id="SSF53383">
    <property type="entry name" value="PLP-dependent transferases"/>
    <property type="match status" value="1"/>
</dbReference>
<comment type="similarity">
    <text evidence="7">Belongs to the class-I pyridoxal-phosphate-dependent aminotransferase family. Alanine aminotransferase subfamily.</text>
</comment>
<comment type="pathway">
    <text evidence="6">Amino-acid degradation; L-alanine degradation via transaminase pathway; pyruvate from L-alanine: step 1/1.</text>
</comment>
<keyword evidence="4" id="KW-0808">Transferase</keyword>
<comment type="cofactor">
    <cofactor evidence="1">
        <name>pyridoxal 5'-phosphate</name>
        <dbReference type="ChEBI" id="CHEBI:597326"/>
    </cofactor>
</comment>
<evidence type="ECO:0000256" key="9">
    <source>
        <dbReference type="ARBA" id="ARBA00047412"/>
    </source>
</evidence>
<dbReference type="InterPro" id="IPR045088">
    <property type="entry name" value="ALAT1/2-like"/>
</dbReference>
<evidence type="ECO:0000256" key="5">
    <source>
        <dbReference type="ARBA" id="ARBA00022898"/>
    </source>
</evidence>
<dbReference type="PANTHER" id="PTHR11751:SF29">
    <property type="entry name" value="ALANINE TRANSAMINASE"/>
    <property type="match status" value="1"/>
</dbReference>
<reference evidence="11" key="1">
    <citation type="journal article" date="2021" name="G3 (Bethesda)">
        <title>Genome and transcriptome analysis of the beet armyworm Spodoptera exigua reveals targets for pest control. .</title>
        <authorList>
            <person name="Simon S."/>
            <person name="Breeschoten T."/>
            <person name="Jansen H.J."/>
            <person name="Dirks R.P."/>
            <person name="Schranz M.E."/>
            <person name="Ros V.I.D."/>
        </authorList>
    </citation>
    <scope>NUCLEOTIDE SEQUENCE</scope>
    <source>
        <strain evidence="11">TB_SE_WUR_2020</strain>
    </source>
</reference>
<comment type="caution">
    <text evidence="11">The sequence shown here is derived from an EMBL/GenBank/DDBJ whole genome shotgun (WGS) entry which is preliminary data.</text>
</comment>
<dbReference type="EC" id="2.6.1.2" evidence="8"/>
<feature type="domain" description="Aminotransferase class I/classII large" evidence="10">
    <location>
        <begin position="2"/>
        <end position="73"/>
    </location>
</feature>
<dbReference type="EMBL" id="JACEFF010000316">
    <property type="protein sequence ID" value="KAH9639678.1"/>
    <property type="molecule type" value="Genomic_DNA"/>
</dbReference>
<dbReference type="InterPro" id="IPR015424">
    <property type="entry name" value="PyrdxlP-dep_Trfase"/>
</dbReference>
<keyword evidence="3" id="KW-0032">Aminotransferase</keyword>
<dbReference type="AlphaFoldDB" id="A0A922SJQ9"/>
<evidence type="ECO:0000256" key="1">
    <source>
        <dbReference type="ARBA" id="ARBA00001933"/>
    </source>
</evidence>
<protein>
    <recommendedName>
        <fullName evidence="8">alanine transaminase</fullName>
        <ecNumber evidence="8">2.6.1.2</ecNumber>
    </recommendedName>
</protein>
<gene>
    <name evidence="11" type="ORF">HF086_002504</name>
</gene>
<comment type="catalytic activity">
    <reaction evidence="9">
        <text>L-alanine + 2-oxoglutarate = pyruvate + L-glutamate</text>
        <dbReference type="Rhea" id="RHEA:19453"/>
        <dbReference type="ChEBI" id="CHEBI:15361"/>
        <dbReference type="ChEBI" id="CHEBI:16810"/>
        <dbReference type="ChEBI" id="CHEBI:29985"/>
        <dbReference type="ChEBI" id="CHEBI:57972"/>
        <dbReference type="EC" id="2.6.1.2"/>
    </reaction>
</comment>
<evidence type="ECO:0000313" key="12">
    <source>
        <dbReference type="Proteomes" id="UP000814243"/>
    </source>
</evidence>
<evidence type="ECO:0000313" key="11">
    <source>
        <dbReference type="EMBL" id="KAH9639678.1"/>
    </source>
</evidence>
<dbReference type="GO" id="GO:0004021">
    <property type="term" value="F:L-alanine:2-oxoglutarate aminotransferase activity"/>
    <property type="evidence" value="ECO:0007669"/>
    <property type="project" value="UniProtKB-EC"/>
</dbReference>
<dbReference type="PANTHER" id="PTHR11751">
    <property type="entry name" value="ALANINE AMINOTRANSFERASE"/>
    <property type="match status" value="1"/>
</dbReference>
<evidence type="ECO:0000256" key="7">
    <source>
        <dbReference type="ARBA" id="ARBA00025785"/>
    </source>
</evidence>
<evidence type="ECO:0000259" key="10">
    <source>
        <dbReference type="Pfam" id="PF00155"/>
    </source>
</evidence>
<evidence type="ECO:0000256" key="2">
    <source>
        <dbReference type="ARBA" id="ARBA00011738"/>
    </source>
</evidence>
<comment type="subunit">
    <text evidence="2">Homodimer.</text>
</comment>
<proteinExistence type="inferred from homology"/>
<evidence type="ECO:0000256" key="4">
    <source>
        <dbReference type="ARBA" id="ARBA00022679"/>
    </source>
</evidence>
<accession>A0A922SJQ9</accession>
<dbReference type="Gene3D" id="3.40.640.10">
    <property type="entry name" value="Type I PLP-dependent aspartate aminotransferase-like (Major domain)"/>
    <property type="match status" value="1"/>
</dbReference>
<organism evidence="11 12">
    <name type="scientific">Spodoptera exigua</name>
    <name type="common">Beet armyworm</name>
    <name type="synonym">Noctua fulgens</name>
    <dbReference type="NCBI Taxonomy" id="7107"/>
    <lineage>
        <taxon>Eukaryota</taxon>
        <taxon>Metazoa</taxon>
        <taxon>Ecdysozoa</taxon>
        <taxon>Arthropoda</taxon>
        <taxon>Hexapoda</taxon>
        <taxon>Insecta</taxon>
        <taxon>Pterygota</taxon>
        <taxon>Neoptera</taxon>
        <taxon>Endopterygota</taxon>
        <taxon>Lepidoptera</taxon>
        <taxon>Glossata</taxon>
        <taxon>Ditrysia</taxon>
        <taxon>Noctuoidea</taxon>
        <taxon>Noctuidae</taxon>
        <taxon>Amphipyrinae</taxon>
        <taxon>Spodoptera</taxon>
    </lineage>
</organism>
<dbReference type="GO" id="GO:0030170">
    <property type="term" value="F:pyridoxal phosphate binding"/>
    <property type="evidence" value="ECO:0007669"/>
    <property type="project" value="InterPro"/>
</dbReference>
<evidence type="ECO:0000256" key="3">
    <source>
        <dbReference type="ARBA" id="ARBA00022576"/>
    </source>
</evidence>
<evidence type="ECO:0000256" key="6">
    <source>
        <dbReference type="ARBA" id="ARBA00025708"/>
    </source>
</evidence>
<sequence>MIPVPQYPLFSGTLSELGLRRADYFLDEDNDWALQTCELERCWREASEHSHVRALVVINPGNPTGQVSTLQQMLLLNL</sequence>
<evidence type="ECO:0000256" key="8">
    <source>
        <dbReference type="ARBA" id="ARBA00026106"/>
    </source>
</evidence>
<dbReference type="Pfam" id="PF00155">
    <property type="entry name" value="Aminotran_1_2"/>
    <property type="match status" value="1"/>
</dbReference>
<dbReference type="InterPro" id="IPR004839">
    <property type="entry name" value="Aminotransferase_I/II_large"/>
</dbReference>
<name>A0A922SJQ9_SPOEX</name>
<dbReference type="Proteomes" id="UP000814243">
    <property type="component" value="Unassembled WGS sequence"/>
</dbReference>